<evidence type="ECO:0000313" key="2">
    <source>
        <dbReference type="Proteomes" id="UP001163603"/>
    </source>
</evidence>
<sequence length="86" mass="9554">MQSFLKLGGSDEHVAKFADPFNVLALGIISLPVDFPGTLFSRAIKASNTIKKELIAIIKQRKIDLTENETSPKDILSHMLQATDEW</sequence>
<name>A0ACC0XQW0_9ROSI</name>
<evidence type="ECO:0000313" key="1">
    <source>
        <dbReference type="EMBL" id="KAJ0020855.1"/>
    </source>
</evidence>
<protein>
    <submittedName>
        <fullName evidence="1">Uncharacterized protein</fullName>
    </submittedName>
</protein>
<gene>
    <name evidence="1" type="ORF">Pint_32442</name>
</gene>
<accession>A0ACC0XQW0</accession>
<dbReference type="Proteomes" id="UP001163603">
    <property type="component" value="Chromosome 11"/>
</dbReference>
<proteinExistence type="predicted"/>
<reference evidence="2" key="1">
    <citation type="journal article" date="2023" name="G3 (Bethesda)">
        <title>Genome assembly and association tests identify interacting loci associated with vigor, precocity, and sex in interspecific pistachio rootstocks.</title>
        <authorList>
            <person name="Palmer W."/>
            <person name="Jacygrad E."/>
            <person name="Sagayaradj S."/>
            <person name="Cavanaugh K."/>
            <person name="Han R."/>
            <person name="Bertier L."/>
            <person name="Beede B."/>
            <person name="Kafkas S."/>
            <person name="Golino D."/>
            <person name="Preece J."/>
            <person name="Michelmore R."/>
        </authorList>
    </citation>
    <scope>NUCLEOTIDE SEQUENCE [LARGE SCALE GENOMIC DNA]</scope>
</reference>
<organism evidence="1 2">
    <name type="scientific">Pistacia integerrima</name>
    <dbReference type="NCBI Taxonomy" id="434235"/>
    <lineage>
        <taxon>Eukaryota</taxon>
        <taxon>Viridiplantae</taxon>
        <taxon>Streptophyta</taxon>
        <taxon>Embryophyta</taxon>
        <taxon>Tracheophyta</taxon>
        <taxon>Spermatophyta</taxon>
        <taxon>Magnoliopsida</taxon>
        <taxon>eudicotyledons</taxon>
        <taxon>Gunneridae</taxon>
        <taxon>Pentapetalae</taxon>
        <taxon>rosids</taxon>
        <taxon>malvids</taxon>
        <taxon>Sapindales</taxon>
        <taxon>Anacardiaceae</taxon>
        <taxon>Pistacia</taxon>
    </lineage>
</organism>
<dbReference type="EMBL" id="CM047746">
    <property type="protein sequence ID" value="KAJ0020855.1"/>
    <property type="molecule type" value="Genomic_DNA"/>
</dbReference>
<comment type="caution">
    <text evidence="1">The sequence shown here is derived from an EMBL/GenBank/DDBJ whole genome shotgun (WGS) entry which is preliminary data.</text>
</comment>
<keyword evidence="2" id="KW-1185">Reference proteome</keyword>